<evidence type="ECO:0000313" key="2">
    <source>
        <dbReference type="Proteomes" id="UP000182444"/>
    </source>
</evidence>
<dbReference type="RefSeq" id="XP_068137881.1">
    <property type="nucleotide sequence ID" value="XM_068281780.1"/>
</dbReference>
<accession>A0A1D8N4R2</accession>
<proteinExistence type="predicted"/>
<dbReference type="Proteomes" id="UP000182444">
    <property type="component" value="Chromosome 1A"/>
</dbReference>
<dbReference type="GeneID" id="94582441"/>
<sequence>MRLHEKFHSSWTLQLAQRLVWFYDLKGGFTHTRLTTDISTTPEVGPTDSTTQDENIVVDFLPCVPLYQNQQLR</sequence>
<dbReference type="EMBL" id="CP017553">
    <property type="protein sequence ID" value="AOW00628.1"/>
    <property type="molecule type" value="Genomic_DNA"/>
</dbReference>
<dbReference type="VEuPathDB" id="FungiDB:YALI1_A14150g"/>
<evidence type="ECO:0000313" key="1">
    <source>
        <dbReference type="EMBL" id="AOW00628.1"/>
    </source>
</evidence>
<organism evidence="1 2">
    <name type="scientific">Yarrowia lipolytica</name>
    <name type="common">Candida lipolytica</name>
    <dbReference type="NCBI Taxonomy" id="4952"/>
    <lineage>
        <taxon>Eukaryota</taxon>
        <taxon>Fungi</taxon>
        <taxon>Dikarya</taxon>
        <taxon>Ascomycota</taxon>
        <taxon>Saccharomycotina</taxon>
        <taxon>Dipodascomycetes</taxon>
        <taxon>Dipodascales</taxon>
        <taxon>Dipodascales incertae sedis</taxon>
        <taxon>Yarrowia</taxon>
    </lineage>
</organism>
<dbReference type="AlphaFoldDB" id="A0A1D8N4R2"/>
<gene>
    <name evidence="1" type="ORF">YALI1_A14150g</name>
</gene>
<reference evidence="1 2" key="1">
    <citation type="journal article" date="2016" name="PLoS ONE">
        <title>Sequence Assembly of Yarrowia lipolytica Strain W29/CLIB89 Shows Transposable Element Diversity.</title>
        <authorList>
            <person name="Magnan C."/>
            <person name="Yu J."/>
            <person name="Chang I."/>
            <person name="Jahn E."/>
            <person name="Kanomata Y."/>
            <person name="Wu J."/>
            <person name="Zeller M."/>
            <person name="Oakes M."/>
            <person name="Baldi P."/>
            <person name="Sandmeyer S."/>
        </authorList>
    </citation>
    <scope>NUCLEOTIDE SEQUENCE [LARGE SCALE GENOMIC DNA]</scope>
    <source>
        <strain evidence="2">CLIB89(W29)</strain>
    </source>
</reference>
<protein>
    <submittedName>
        <fullName evidence="1">Uncharacterized protein</fullName>
    </submittedName>
</protein>
<name>A0A1D8N4R2_YARLL</name>